<feature type="transmembrane region" description="Helical" evidence="8">
    <location>
        <begin position="109"/>
        <end position="127"/>
    </location>
</feature>
<dbReference type="AlphaFoldDB" id="A0A2H0YTL7"/>
<keyword evidence="3 8" id="KW-0812">Transmembrane</keyword>
<keyword evidence="4" id="KW-0133">Cell shape</keyword>
<feature type="non-terminal residue" evidence="9">
    <location>
        <position position="1"/>
    </location>
</feature>
<evidence type="ECO:0000256" key="7">
    <source>
        <dbReference type="ARBA" id="ARBA00023136"/>
    </source>
</evidence>
<evidence type="ECO:0000256" key="5">
    <source>
        <dbReference type="ARBA" id="ARBA00022984"/>
    </source>
</evidence>
<comment type="caution">
    <text evidence="9">The sequence shown here is derived from an EMBL/GenBank/DDBJ whole genome shotgun (WGS) entry which is preliminary data.</text>
</comment>
<evidence type="ECO:0000313" key="9">
    <source>
        <dbReference type="EMBL" id="PIS41844.1"/>
    </source>
</evidence>
<evidence type="ECO:0000256" key="2">
    <source>
        <dbReference type="ARBA" id="ARBA00022475"/>
    </source>
</evidence>
<evidence type="ECO:0000256" key="8">
    <source>
        <dbReference type="SAM" id="Phobius"/>
    </source>
</evidence>
<dbReference type="Proteomes" id="UP000228711">
    <property type="component" value="Unassembled WGS sequence"/>
</dbReference>
<name>A0A2H0YTL7_9BACT</name>
<reference evidence="10" key="1">
    <citation type="submission" date="2017-09" db="EMBL/GenBank/DDBJ databases">
        <title>Depth-based differentiation of microbial function through sediment-hosted aquifers and enrichment of novel symbionts in the deep terrestrial subsurface.</title>
        <authorList>
            <person name="Probst A.J."/>
            <person name="Ladd B."/>
            <person name="Jarett J.K."/>
            <person name="Geller-Mcgrath D.E."/>
            <person name="Sieber C.M.K."/>
            <person name="Emerson J.B."/>
            <person name="Anantharaman K."/>
            <person name="Thomas B.C."/>
            <person name="Malmstrom R."/>
            <person name="Stieglmeier M."/>
            <person name="Klingl A."/>
            <person name="Woyke T."/>
            <person name="Ryan C.M."/>
            <person name="Banfield J.F."/>
        </authorList>
    </citation>
    <scope>NUCLEOTIDE SEQUENCE [LARGE SCALE GENOMIC DNA]</scope>
</reference>
<organism evidence="9 10">
    <name type="scientific">Candidatus Kerfeldbacteria bacterium CG08_land_8_20_14_0_20_42_7</name>
    <dbReference type="NCBI Taxonomy" id="2014245"/>
    <lineage>
        <taxon>Bacteria</taxon>
        <taxon>Candidatus Kerfeldiibacteriota</taxon>
    </lineage>
</organism>
<feature type="transmembrane region" description="Helical" evidence="8">
    <location>
        <begin position="133"/>
        <end position="154"/>
    </location>
</feature>
<evidence type="ECO:0000256" key="3">
    <source>
        <dbReference type="ARBA" id="ARBA00022692"/>
    </source>
</evidence>
<evidence type="ECO:0008006" key="11">
    <source>
        <dbReference type="Google" id="ProtNLM"/>
    </source>
</evidence>
<dbReference type="GO" id="GO:0034204">
    <property type="term" value="P:lipid translocation"/>
    <property type="evidence" value="ECO:0007669"/>
    <property type="project" value="TreeGrafter"/>
</dbReference>
<feature type="transmembrane region" description="Helical" evidence="8">
    <location>
        <begin position="204"/>
        <end position="226"/>
    </location>
</feature>
<dbReference type="PANTHER" id="PTHR47019">
    <property type="entry name" value="LIPID II FLIPPASE MURJ"/>
    <property type="match status" value="1"/>
</dbReference>
<keyword evidence="6 8" id="KW-1133">Transmembrane helix</keyword>
<dbReference type="GO" id="GO:0015648">
    <property type="term" value="F:lipid-linked peptidoglycan transporter activity"/>
    <property type="evidence" value="ECO:0007669"/>
    <property type="project" value="TreeGrafter"/>
</dbReference>
<feature type="transmembrane region" description="Helical" evidence="8">
    <location>
        <begin position="40"/>
        <end position="63"/>
    </location>
</feature>
<keyword evidence="5" id="KW-0573">Peptidoglycan synthesis</keyword>
<evidence type="ECO:0000256" key="4">
    <source>
        <dbReference type="ARBA" id="ARBA00022960"/>
    </source>
</evidence>
<evidence type="ECO:0000256" key="1">
    <source>
        <dbReference type="ARBA" id="ARBA00004651"/>
    </source>
</evidence>
<dbReference type="GO" id="GO:0009252">
    <property type="term" value="P:peptidoglycan biosynthetic process"/>
    <property type="evidence" value="ECO:0007669"/>
    <property type="project" value="UniProtKB-KW"/>
</dbReference>
<evidence type="ECO:0000313" key="10">
    <source>
        <dbReference type="Proteomes" id="UP000228711"/>
    </source>
</evidence>
<sequence length="264" mass="29403">PINVFGVSLAIAAFPVLSEAFADNDKEKFSHQFSETVRRILYLMIPISILFLLLRAQIVRVVLGANAYSWEATYLTAQMLGIFSLSLFAQSLIPTLARSFYAHHDTRTPVKIAMVSVVVDIVLALLLSQKYGVLGLAGAYSTANLLNMFLLYYFLRRKIGALDDTRIVRSGIKIVIASVFMGAIVVGMKYFLALGVNMTTFVGIFLQGLIAGVVGLLTYFFITLFLRCEEVMMIRDWVLRIWNKTRNGKTPITQSSDDTNTPHG</sequence>
<feature type="transmembrane region" description="Helical" evidence="8">
    <location>
        <begin position="174"/>
        <end position="192"/>
    </location>
</feature>
<protein>
    <recommendedName>
        <fullName evidence="11">Murein biosynthesis integral membrane protein MurJ</fullName>
    </recommendedName>
</protein>
<dbReference type="PANTHER" id="PTHR47019:SF1">
    <property type="entry name" value="LIPID II FLIPPASE MURJ"/>
    <property type="match status" value="1"/>
</dbReference>
<dbReference type="InterPro" id="IPR004268">
    <property type="entry name" value="MurJ"/>
</dbReference>
<proteinExistence type="predicted"/>
<accession>A0A2H0YTL7</accession>
<dbReference type="GO" id="GO:0008360">
    <property type="term" value="P:regulation of cell shape"/>
    <property type="evidence" value="ECO:0007669"/>
    <property type="project" value="UniProtKB-KW"/>
</dbReference>
<gene>
    <name evidence="9" type="ORF">COT25_00920</name>
</gene>
<dbReference type="Pfam" id="PF03023">
    <property type="entry name" value="MurJ"/>
    <property type="match status" value="1"/>
</dbReference>
<dbReference type="EMBL" id="PEXV01000036">
    <property type="protein sequence ID" value="PIS41844.1"/>
    <property type="molecule type" value="Genomic_DNA"/>
</dbReference>
<comment type="subcellular location">
    <subcellularLocation>
        <location evidence="1">Cell membrane</location>
        <topology evidence="1">Multi-pass membrane protein</topology>
    </subcellularLocation>
</comment>
<dbReference type="PRINTS" id="PR01806">
    <property type="entry name" value="VIRFACTRMVIN"/>
</dbReference>
<keyword evidence="7 8" id="KW-0472">Membrane</keyword>
<evidence type="ECO:0000256" key="6">
    <source>
        <dbReference type="ARBA" id="ARBA00022989"/>
    </source>
</evidence>
<dbReference type="GO" id="GO:0005886">
    <property type="term" value="C:plasma membrane"/>
    <property type="evidence" value="ECO:0007669"/>
    <property type="project" value="UniProtKB-SubCell"/>
</dbReference>
<feature type="transmembrane region" description="Helical" evidence="8">
    <location>
        <begin position="75"/>
        <end position="97"/>
    </location>
</feature>
<dbReference type="InterPro" id="IPR051050">
    <property type="entry name" value="Lipid_II_flippase_MurJ/MviN"/>
</dbReference>
<keyword evidence="2" id="KW-1003">Cell membrane</keyword>